<dbReference type="SMART" id="SM00220">
    <property type="entry name" value="S_TKc"/>
    <property type="match status" value="1"/>
</dbReference>
<dbReference type="GO" id="GO:0048544">
    <property type="term" value="P:recognition of pollen"/>
    <property type="evidence" value="ECO:0007669"/>
    <property type="project" value="InterPro"/>
</dbReference>
<dbReference type="InterPro" id="IPR000858">
    <property type="entry name" value="S_locus_glycoprot_dom"/>
</dbReference>
<evidence type="ECO:0000256" key="11">
    <source>
        <dbReference type="ARBA" id="ARBA00022777"/>
    </source>
</evidence>
<evidence type="ECO:0000256" key="10">
    <source>
        <dbReference type="ARBA" id="ARBA00022741"/>
    </source>
</evidence>
<dbReference type="InterPro" id="IPR008271">
    <property type="entry name" value="Ser/Thr_kinase_AS"/>
</dbReference>
<dbReference type="PROSITE" id="PS50927">
    <property type="entry name" value="BULB_LECTIN"/>
    <property type="match status" value="1"/>
</dbReference>
<keyword evidence="10" id="KW-0547">Nucleotide-binding</keyword>
<dbReference type="PANTHER" id="PTHR27002:SF827">
    <property type="entry name" value="RECEPTOR-LIKE SERINE_THREONINE-PROTEIN KINASE"/>
    <property type="match status" value="1"/>
</dbReference>
<feature type="chain" id="PRO_5014193245" description="non-specific serine/threonine protein kinase" evidence="20">
    <location>
        <begin position="24"/>
        <end position="658"/>
    </location>
</feature>
<feature type="domain" description="Protein kinase" evidence="21">
    <location>
        <begin position="343"/>
        <end position="620"/>
    </location>
</feature>
<keyword evidence="3" id="KW-1003">Cell membrane</keyword>
<protein>
    <recommendedName>
        <fullName evidence="2">non-specific serine/threonine protein kinase</fullName>
        <ecNumber evidence="2">2.7.11.1</ecNumber>
    </recommendedName>
</protein>
<dbReference type="Proteomes" id="UP000233551">
    <property type="component" value="Unassembled WGS sequence"/>
</dbReference>
<dbReference type="FunFam" id="1.10.510.10:FF:000060">
    <property type="entry name" value="G-type lectin S-receptor-like serine/threonine-protein kinase"/>
    <property type="match status" value="1"/>
</dbReference>
<dbReference type="Pfam" id="PF00954">
    <property type="entry name" value="S_locus_glycop"/>
    <property type="match status" value="1"/>
</dbReference>
<reference evidence="23 24" key="1">
    <citation type="submission" date="2017-11" db="EMBL/GenBank/DDBJ databases">
        <title>De-novo sequencing of pomegranate (Punica granatum L.) genome.</title>
        <authorList>
            <person name="Akparov Z."/>
            <person name="Amiraslanov A."/>
            <person name="Hajiyeva S."/>
            <person name="Abbasov M."/>
            <person name="Kaur K."/>
            <person name="Hamwieh A."/>
            <person name="Solovyev V."/>
            <person name="Salamov A."/>
            <person name="Braich B."/>
            <person name="Kosarev P."/>
            <person name="Mahmoud A."/>
            <person name="Hajiyev E."/>
            <person name="Babayeva S."/>
            <person name="Izzatullayeva V."/>
            <person name="Mammadov A."/>
            <person name="Mammadov A."/>
            <person name="Sharifova S."/>
            <person name="Ojaghi J."/>
            <person name="Eynullazada K."/>
            <person name="Bayramov B."/>
            <person name="Abdulazimova A."/>
            <person name="Shahmuradov I."/>
        </authorList>
    </citation>
    <scope>NUCLEOTIDE SEQUENCE [LARGE SCALE GENOMIC DNA]</scope>
    <source>
        <strain evidence="24">cv. AG2017</strain>
        <tissue evidence="23">Leaf</tissue>
    </source>
</reference>
<evidence type="ECO:0000256" key="8">
    <source>
        <dbReference type="ARBA" id="ARBA00022729"/>
    </source>
</evidence>
<evidence type="ECO:0000256" key="1">
    <source>
        <dbReference type="ARBA" id="ARBA00004251"/>
    </source>
</evidence>
<evidence type="ECO:0000256" key="2">
    <source>
        <dbReference type="ARBA" id="ARBA00012513"/>
    </source>
</evidence>
<dbReference type="Gene3D" id="3.30.200.20">
    <property type="entry name" value="Phosphorylase Kinase, domain 1"/>
    <property type="match status" value="1"/>
</dbReference>
<keyword evidence="9" id="KW-0430">Lectin</keyword>
<dbReference type="PROSITE" id="PS51257">
    <property type="entry name" value="PROKAR_LIPOPROTEIN"/>
    <property type="match status" value="1"/>
</dbReference>
<evidence type="ECO:0000256" key="9">
    <source>
        <dbReference type="ARBA" id="ARBA00022734"/>
    </source>
</evidence>
<dbReference type="PROSITE" id="PS50011">
    <property type="entry name" value="PROTEIN_KINASE_DOM"/>
    <property type="match status" value="1"/>
</dbReference>
<keyword evidence="6" id="KW-0808">Transferase</keyword>
<dbReference type="Pfam" id="PF01453">
    <property type="entry name" value="B_lectin"/>
    <property type="match status" value="1"/>
</dbReference>
<dbReference type="InterPro" id="IPR011009">
    <property type="entry name" value="Kinase-like_dom_sf"/>
</dbReference>
<feature type="domain" description="Bulb-type lectin" evidence="22">
    <location>
        <begin position="26"/>
        <end position="148"/>
    </location>
</feature>
<dbReference type="STRING" id="22663.A0A2I0KFT5"/>
<dbReference type="SUPFAM" id="SSF56112">
    <property type="entry name" value="Protein kinase-like (PK-like)"/>
    <property type="match status" value="1"/>
</dbReference>
<dbReference type="SMART" id="SM00108">
    <property type="entry name" value="B_lectin"/>
    <property type="match status" value="1"/>
</dbReference>
<evidence type="ECO:0000259" key="22">
    <source>
        <dbReference type="PROSITE" id="PS50927"/>
    </source>
</evidence>
<keyword evidence="15" id="KW-1015">Disulfide bond</keyword>
<name>A0A2I0KFT5_PUNGR</name>
<comment type="caution">
    <text evidence="23">The sequence shown here is derived from an EMBL/GenBank/DDBJ whole genome shotgun (WGS) entry which is preliminary data.</text>
</comment>
<keyword evidence="4" id="KW-0723">Serine/threonine-protein kinase</keyword>
<evidence type="ECO:0000256" key="3">
    <source>
        <dbReference type="ARBA" id="ARBA00022475"/>
    </source>
</evidence>
<evidence type="ECO:0000259" key="21">
    <source>
        <dbReference type="PROSITE" id="PS50011"/>
    </source>
</evidence>
<dbReference type="Pfam" id="PF07714">
    <property type="entry name" value="PK_Tyr_Ser-Thr"/>
    <property type="match status" value="1"/>
</dbReference>
<keyword evidence="17" id="KW-0325">Glycoprotein</keyword>
<dbReference type="GO" id="GO:0005524">
    <property type="term" value="F:ATP binding"/>
    <property type="evidence" value="ECO:0007669"/>
    <property type="project" value="UniProtKB-KW"/>
</dbReference>
<dbReference type="FunFam" id="2.90.10.10:FF:000009">
    <property type="entry name" value="Receptor-like serine/threonine-protein kinase SD1-8"/>
    <property type="match status" value="1"/>
</dbReference>
<keyword evidence="12" id="KW-0067">ATP-binding</keyword>
<dbReference type="Pfam" id="PF11883">
    <property type="entry name" value="DUF3403"/>
    <property type="match status" value="1"/>
</dbReference>
<keyword evidence="7" id="KW-0812">Transmembrane</keyword>
<evidence type="ECO:0000256" key="19">
    <source>
        <dbReference type="ARBA" id="ARBA00048679"/>
    </source>
</evidence>
<dbReference type="PROSITE" id="PS00108">
    <property type="entry name" value="PROTEIN_KINASE_ST"/>
    <property type="match status" value="1"/>
</dbReference>
<accession>A0A2I0KFT5</accession>
<evidence type="ECO:0000256" key="16">
    <source>
        <dbReference type="ARBA" id="ARBA00023170"/>
    </source>
</evidence>
<evidence type="ECO:0000256" key="14">
    <source>
        <dbReference type="ARBA" id="ARBA00023136"/>
    </source>
</evidence>
<dbReference type="EC" id="2.7.11.1" evidence="2"/>
<keyword evidence="14" id="KW-0472">Membrane</keyword>
<dbReference type="CDD" id="cd14066">
    <property type="entry name" value="STKc_IRAK"/>
    <property type="match status" value="1"/>
</dbReference>
<dbReference type="PANTHER" id="PTHR27002">
    <property type="entry name" value="RECEPTOR-LIKE SERINE/THREONINE-PROTEIN KINASE SD1-8"/>
    <property type="match status" value="1"/>
</dbReference>
<comment type="catalytic activity">
    <reaction evidence="18">
        <text>L-threonyl-[protein] + ATP = O-phospho-L-threonyl-[protein] + ADP + H(+)</text>
        <dbReference type="Rhea" id="RHEA:46608"/>
        <dbReference type="Rhea" id="RHEA-COMP:11060"/>
        <dbReference type="Rhea" id="RHEA-COMP:11605"/>
        <dbReference type="ChEBI" id="CHEBI:15378"/>
        <dbReference type="ChEBI" id="CHEBI:30013"/>
        <dbReference type="ChEBI" id="CHEBI:30616"/>
        <dbReference type="ChEBI" id="CHEBI:61977"/>
        <dbReference type="ChEBI" id="CHEBI:456216"/>
        <dbReference type="EC" id="2.7.11.1"/>
    </reaction>
</comment>
<evidence type="ECO:0000256" key="5">
    <source>
        <dbReference type="ARBA" id="ARBA00022553"/>
    </source>
</evidence>
<proteinExistence type="predicted"/>
<evidence type="ECO:0000256" key="12">
    <source>
        <dbReference type="ARBA" id="ARBA00022840"/>
    </source>
</evidence>
<dbReference type="GO" id="GO:0030246">
    <property type="term" value="F:carbohydrate binding"/>
    <property type="evidence" value="ECO:0007669"/>
    <property type="project" value="UniProtKB-KW"/>
</dbReference>
<dbReference type="CDD" id="cd00028">
    <property type="entry name" value="B_lectin"/>
    <property type="match status" value="1"/>
</dbReference>
<dbReference type="AlphaFoldDB" id="A0A2I0KFT5"/>
<dbReference type="InterPro" id="IPR021820">
    <property type="entry name" value="S-locus_recpt_kinase_C"/>
</dbReference>
<evidence type="ECO:0000256" key="4">
    <source>
        <dbReference type="ARBA" id="ARBA00022527"/>
    </source>
</evidence>
<evidence type="ECO:0000313" key="23">
    <source>
        <dbReference type="EMBL" id="PKI66666.1"/>
    </source>
</evidence>
<dbReference type="FunFam" id="3.30.200.20:FF:000195">
    <property type="entry name" value="G-type lectin S-receptor-like serine/threonine-protein kinase"/>
    <property type="match status" value="1"/>
</dbReference>
<dbReference type="InterPro" id="IPR001480">
    <property type="entry name" value="Bulb-type_lectin_dom"/>
</dbReference>
<comment type="catalytic activity">
    <reaction evidence="19">
        <text>L-seryl-[protein] + ATP = O-phospho-L-seryl-[protein] + ADP + H(+)</text>
        <dbReference type="Rhea" id="RHEA:17989"/>
        <dbReference type="Rhea" id="RHEA-COMP:9863"/>
        <dbReference type="Rhea" id="RHEA-COMP:11604"/>
        <dbReference type="ChEBI" id="CHEBI:15378"/>
        <dbReference type="ChEBI" id="CHEBI:29999"/>
        <dbReference type="ChEBI" id="CHEBI:30616"/>
        <dbReference type="ChEBI" id="CHEBI:83421"/>
        <dbReference type="ChEBI" id="CHEBI:456216"/>
        <dbReference type="EC" id="2.7.11.1"/>
    </reaction>
</comment>
<sequence>MAKVGSLQALVLLVPCLLTACLGEIMFQLMQGQQLRDWEHLLSPRGTFKLGFFNPTSSSYRYLGIWYSKLPHNPEAIWVANPTNPILNSSGVLNLDADGRLKITQNGGQTFVVSSNPPGQGNVTVNLLENGNLVLAEVGSGGSTGRVLWQSFDYPSNQLLPGMKLGLDPKTGRNWTLTSWLSDKDPAPGAFRLGVDPGGTNQLVVWQRDKIYWTSGAWQDGKFQMASELTFKGDLYEFTFVSNEDEKYFSFTTKNNLTISRWEINLWGQLVQSILASDGTTWRYSTTSSCGSNGNYSNAICIDQKPSQCRNNSELFTIKRGNKKGGEFQLYQFSQVEAATDCFSPDNKLGEGGFGPVYQGILDGQQIAVKRLARNSGQGLEEFMNEITLIAELQHTNLVKLLGCCVQGEEKMLIYEYMPNKSLDSFLFDEVKRKELDWERRRAIIEGIAQGLLYLHKYSRLKVIHRDLKASNILLDNDMNPKISDFGMARIFGQNESKANTNRIMGTYGYMSPEYAMKGIFSVKSDVFSFGVLMLEIISGRKNNAFTASSAPLGLIEQAWELWNQGEILELVDATLGSSCPRNELLRAIHVGLLCVQESPGDRPTMSEVISLLVNENAVVPDPKQPAYCISKSANGESSSGPDAQSVNYVSITVMEAR</sequence>
<dbReference type="InterPro" id="IPR001245">
    <property type="entry name" value="Ser-Thr/Tyr_kinase_cat_dom"/>
</dbReference>
<evidence type="ECO:0000256" key="15">
    <source>
        <dbReference type="ARBA" id="ARBA00023157"/>
    </source>
</evidence>
<keyword evidence="24" id="KW-1185">Reference proteome</keyword>
<evidence type="ECO:0000256" key="18">
    <source>
        <dbReference type="ARBA" id="ARBA00047899"/>
    </source>
</evidence>
<dbReference type="InterPro" id="IPR036426">
    <property type="entry name" value="Bulb-type_lectin_dom_sf"/>
</dbReference>
<keyword evidence="5" id="KW-0597">Phosphoprotein</keyword>
<gene>
    <name evidence="23" type="ORF">CRG98_012861</name>
</gene>
<organism evidence="23 24">
    <name type="scientific">Punica granatum</name>
    <name type="common">Pomegranate</name>
    <dbReference type="NCBI Taxonomy" id="22663"/>
    <lineage>
        <taxon>Eukaryota</taxon>
        <taxon>Viridiplantae</taxon>
        <taxon>Streptophyta</taxon>
        <taxon>Embryophyta</taxon>
        <taxon>Tracheophyta</taxon>
        <taxon>Spermatophyta</taxon>
        <taxon>Magnoliopsida</taxon>
        <taxon>eudicotyledons</taxon>
        <taxon>Gunneridae</taxon>
        <taxon>Pentapetalae</taxon>
        <taxon>rosids</taxon>
        <taxon>malvids</taxon>
        <taxon>Myrtales</taxon>
        <taxon>Lythraceae</taxon>
        <taxon>Punica</taxon>
    </lineage>
</organism>
<keyword evidence="11" id="KW-0418">Kinase</keyword>
<feature type="signal peptide" evidence="20">
    <location>
        <begin position="1"/>
        <end position="23"/>
    </location>
</feature>
<keyword evidence="13" id="KW-1133">Transmembrane helix</keyword>
<keyword evidence="8 20" id="KW-0732">Signal</keyword>
<keyword evidence="16" id="KW-0675">Receptor</keyword>
<dbReference type="InterPro" id="IPR000719">
    <property type="entry name" value="Prot_kinase_dom"/>
</dbReference>
<evidence type="ECO:0000313" key="24">
    <source>
        <dbReference type="Proteomes" id="UP000233551"/>
    </source>
</evidence>
<evidence type="ECO:0000256" key="6">
    <source>
        <dbReference type="ARBA" id="ARBA00022679"/>
    </source>
</evidence>
<evidence type="ECO:0000256" key="20">
    <source>
        <dbReference type="SAM" id="SignalP"/>
    </source>
</evidence>
<dbReference type="Gene3D" id="2.90.10.10">
    <property type="entry name" value="Bulb-type lectin domain"/>
    <property type="match status" value="1"/>
</dbReference>
<dbReference type="EMBL" id="PGOL01000658">
    <property type="protein sequence ID" value="PKI66666.1"/>
    <property type="molecule type" value="Genomic_DNA"/>
</dbReference>
<evidence type="ECO:0000256" key="17">
    <source>
        <dbReference type="ARBA" id="ARBA00023180"/>
    </source>
</evidence>
<dbReference type="Gene3D" id="1.10.510.10">
    <property type="entry name" value="Transferase(Phosphotransferase) domain 1"/>
    <property type="match status" value="1"/>
</dbReference>
<evidence type="ECO:0000256" key="7">
    <source>
        <dbReference type="ARBA" id="ARBA00022692"/>
    </source>
</evidence>
<dbReference type="GO" id="GO:0005886">
    <property type="term" value="C:plasma membrane"/>
    <property type="evidence" value="ECO:0007669"/>
    <property type="project" value="UniProtKB-SubCell"/>
</dbReference>
<dbReference type="SUPFAM" id="SSF51110">
    <property type="entry name" value="alpha-D-mannose-specific plant lectins"/>
    <property type="match status" value="1"/>
</dbReference>
<comment type="subcellular location">
    <subcellularLocation>
        <location evidence="1">Cell membrane</location>
        <topology evidence="1">Single-pass type I membrane protein</topology>
    </subcellularLocation>
</comment>
<evidence type="ECO:0000256" key="13">
    <source>
        <dbReference type="ARBA" id="ARBA00022989"/>
    </source>
</evidence>
<dbReference type="GO" id="GO:0004674">
    <property type="term" value="F:protein serine/threonine kinase activity"/>
    <property type="evidence" value="ECO:0007669"/>
    <property type="project" value="UniProtKB-KW"/>
</dbReference>